<dbReference type="PANTHER" id="PTHR43364">
    <property type="entry name" value="NADH-SPECIFIC METHYLGLYOXAL REDUCTASE-RELATED"/>
    <property type="match status" value="1"/>
</dbReference>
<dbReference type="PANTHER" id="PTHR43364:SF1">
    <property type="entry name" value="OXIDOREDUCTASE YDHF"/>
    <property type="match status" value="1"/>
</dbReference>
<dbReference type="InterPro" id="IPR023210">
    <property type="entry name" value="NADP_OxRdtase_dom"/>
</dbReference>
<organism evidence="2 3">
    <name type="scientific">Demequina mangrovi</name>
    <dbReference type="NCBI Taxonomy" id="1043493"/>
    <lineage>
        <taxon>Bacteria</taxon>
        <taxon>Bacillati</taxon>
        <taxon>Actinomycetota</taxon>
        <taxon>Actinomycetes</taxon>
        <taxon>Micrococcales</taxon>
        <taxon>Demequinaceae</taxon>
        <taxon>Demequina</taxon>
    </lineage>
</organism>
<dbReference type="AlphaFoldDB" id="A0A1H7AQU7"/>
<reference evidence="3" key="1">
    <citation type="submission" date="2016-10" db="EMBL/GenBank/DDBJ databases">
        <authorList>
            <person name="Varghese N."/>
        </authorList>
    </citation>
    <scope>NUCLEOTIDE SEQUENCE [LARGE SCALE GENOMIC DNA]</scope>
    <source>
        <strain evidence="3">DSM 24868</strain>
    </source>
</reference>
<dbReference type="InterPro" id="IPR020471">
    <property type="entry name" value="AKR"/>
</dbReference>
<evidence type="ECO:0000259" key="1">
    <source>
        <dbReference type="Pfam" id="PF00248"/>
    </source>
</evidence>
<dbReference type="PRINTS" id="PR00069">
    <property type="entry name" value="ALDKETRDTASE"/>
</dbReference>
<dbReference type="RefSeq" id="WP_042215254.1">
    <property type="nucleotide sequence ID" value="NZ_BBLU01000009.1"/>
</dbReference>
<dbReference type="GO" id="GO:0005829">
    <property type="term" value="C:cytosol"/>
    <property type="evidence" value="ECO:0007669"/>
    <property type="project" value="TreeGrafter"/>
</dbReference>
<dbReference type="STRING" id="1043493.SAMN05421637_2641"/>
<keyword evidence="3" id="KW-1185">Reference proteome</keyword>
<dbReference type="InterPro" id="IPR050523">
    <property type="entry name" value="AKR_Detox_Biosynth"/>
</dbReference>
<gene>
    <name evidence="2" type="ORF">SAMN05421637_2641</name>
</gene>
<evidence type="ECO:0000313" key="3">
    <source>
        <dbReference type="Proteomes" id="UP000183315"/>
    </source>
</evidence>
<dbReference type="SUPFAM" id="SSF51430">
    <property type="entry name" value="NAD(P)-linked oxidoreductase"/>
    <property type="match status" value="1"/>
</dbReference>
<proteinExistence type="predicted"/>
<protein>
    <submittedName>
        <fullName evidence="2">Predicted oxidoreductase</fullName>
    </submittedName>
</protein>
<dbReference type="OrthoDB" id="9768851at2"/>
<sequence length="310" mass="34345">MKTFTMPGTDITVPAAVLGLMRIVEKSDEEVRTLVKTAMDAGIDFMDHADLYGPPYHGCERRFAEALRLSPAEREALTIQTKCGIRYPGPFFDFSYEHIVDSVNGSLEALGTDYLDILLLHRPDALMEPDEVARAFDELHASGKVRHFGVSNHTPGQIELLKRSVRQPLVANQIQLSVTHAPAVASGIAANMGDLDQSIDRDNGMIDYCRLNDITIQAWSPFQARFFDGPFLGNPKYAELNEVIDRLAWKYEVPAEAIAVAWITRIPGHMQVVLGTTTPSRVEAAAKGADVHLARAEWYEMFRAAGHTVP</sequence>
<dbReference type="eggNOG" id="COG4989">
    <property type="taxonomic scope" value="Bacteria"/>
</dbReference>
<dbReference type="Proteomes" id="UP000183315">
    <property type="component" value="Unassembled WGS sequence"/>
</dbReference>
<dbReference type="EMBL" id="FNZI01000008">
    <property type="protein sequence ID" value="SEJ67698.1"/>
    <property type="molecule type" value="Genomic_DNA"/>
</dbReference>
<dbReference type="CDD" id="cd19092">
    <property type="entry name" value="AKR_BsYcsN_EcYdhF-like"/>
    <property type="match status" value="1"/>
</dbReference>
<evidence type="ECO:0000313" key="2">
    <source>
        <dbReference type="EMBL" id="SEJ67698.1"/>
    </source>
</evidence>
<dbReference type="Gene3D" id="3.20.20.100">
    <property type="entry name" value="NADP-dependent oxidoreductase domain"/>
    <property type="match status" value="1"/>
</dbReference>
<dbReference type="GO" id="GO:0016491">
    <property type="term" value="F:oxidoreductase activity"/>
    <property type="evidence" value="ECO:0007669"/>
    <property type="project" value="InterPro"/>
</dbReference>
<name>A0A1H7AQU7_9MICO</name>
<feature type="domain" description="NADP-dependent oxidoreductase" evidence="1">
    <location>
        <begin position="17"/>
        <end position="298"/>
    </location>
</feature>
<dbReference type="Pfam" id="PF00248">
    <property type="entry name" value="Aldo_ket_red"/>
    <property type="match status" value="1"/>
</dbReference>
<accession>A0A1H7AQU7</accession>
<dbReference type="InterPro" id="IPR036812">
    <property type="entry name" value="NAD(P)_OxRdtase_dom_sf"/>
</dbReference>